<proteinExistence type="predicted"/>
<keyword evidence="3" id="KW-1185">Reference proteome</keyword>
<gene>
    <name evidence="2" type="ORF">FRC98_13120</name>
</gene>
<reference evidence="2 3" key="1">
    <citation type="submission" date="2019-08" db="EMBL/GenBank/DDBJ databases">
        <title>Bradymonadales sp. TMQ4.</title>
        <authorList>
            <person name="Liang Q."/>
        </authorList>
    </citation>
    <scope>NUCLEOTIDE SEQUENCE [LARGE SCALE GENOMIC DNA]</scope>
    <source>
        <strain evidence="2 3">TMQ4</strain>
    </source>
</reference>
<dbReference type="OrthoDB" id="5506616at2"/>
<dbReference type="RefSeq" id="WP_146981898.1">
    <property type="nucleotide sequence ID" value="NZ_VOSM01000006.1"/>
</dbReference>
<keyword evidence="1" id="KW-0732">Signal</keyword>
<evidence type="ECO:0008006" key="4">
    <source>
        <dbReference type="Google" id="ProtNLM"/>
    </source>
</evidence>
<evidence type="ECO:0000256" key="1">
    <source>
        <dbReference type="SAM" id="SignalP"/>
    </source>
</evidence>
<protein>
    <recommendedName>
        <fullName evidence="4">DUF4292 domain-containing protein</fullName>
    </recommendedName>
</protein>
<dbReference type="AlphaFoldDB" id="A0A5C6X8I8"/>
<accession>A0A5C6X8I8</accession>
<comment type="caution">
    <text evidence="2">The sequence shown here is derived from an EMBL/GenBank/DDBJ whole genome shotgun (WGS) entry which is preliminary data.</text>
</comment>
<evidence type="ECO:0000313" key="3">
    <source>
        <dbReference type="Proteomes" id="UP000321412"/>
    </source>
</evidence>
<dbReference type="EMBL" id="VOSM01000006">
    <property type="protein sequence ID" value="TXD36061.1"/>
    <property type="molecule type" value="Genomic_DNA"/>
</dbReference>
<dbReference type="Proteomes" id="UP000321412">
    <property type="component" value="Unassembled WGS sequence"/>
</dbReference>
<evidence type="ECO:0000313" key="2">
    <source>
        <dbReference type="EMBL" id="TXD36061.1"/>
    </source>
</evidence>
<feature type="chain" id="PRO_5023034504" description="DUF4292 domain-containing protein" evidence="1">
    <location>
        <begin position="27"/>
        <end position="273"/>
    </location>
</feature>
<feature type="signal peptide" evidence="1">
    <location>
        <begin position="1"/>
        <end position="26"/>
    </location>
</feature>
<sequence>MFPGAFQRCSLALLLTGILLLAAACAKTIPPPDNALEDPAELRAAIDQRYAHIDDARFKEVTLEYFGEGERVRVRQLILVQKPANLRVQTRLPGSDEILNLLVSNGETFAMHQRDTNDYYTGKPTRENINRLLPVDLSGADVVRVMLGGAPWDRFDREPGTDTLDWDRRRGLYRLSRQTSSGGTLALFVRHTDFAVTEVLEQGPDEQTLYRYTTEGWRDLRELVMPVYRRFVWPDRDLDFSLDVRETQLNISLQQPLFELPPPAGSRIIDVNG</sequence>
<organism evidence="2 3">
    <name type="scientific">Lujinxingia vulgaris</name>
    <dbReference type="NCBI Taxonomy" id="2600176"/>
    <lineage>
        <taxon>Bacteria</taxon>
        <taxon>Deltaproteobacteria</taxon>
        <taxon>Bradymonadales</taxon>
        <taxon>Lujinxingiaceae</taxon>
        <taxon>Lujinxingia</taxon>
    </lineage>
</organism>
<name>A0A5C6X8I8_9DELT</name>